<dbReference type="AlphaFoldDB" id="A0A9D1GVU5"/>
<reference evidence="2" key="1">
    <citation type="submission" date="2020-10" db="EMBL/GenBank/DDBJ databases">
        <authorList>
            <person name="Gilroy R."/>
        </authorList>
    </citation>
    <scope>NUCLEOTIDE SEQUENCE</scope>
    <source>
        <strain evidence="2">ChiGjej1B1-24693</strain>
    </source>
</reference>
<dbReference type="Pfam" id="PF04977">
    <property type="entry name" value="DivIC"/>
    <property type="match status" value="1"/>
</dbReference>
<proteinExistence type="predicted"/>
<accession>A0A9D1GVU5</accession>
<name>A0A9D1GVU5_9ACTN</name>
<sequence>MGVVVLLLTISYASSLRVFFEQRQEIAATEAEIAQREQHITDLEAELKRWDDPEYVKAQARERLGWVVPGEKGYRVVGRDGKPLVPGAEVAPDDPDEPATWWEKLGGSMQAADGPKPATPDPSAPPEPTAPPKTVGPEDPEPTKKPT</sequence>
<evidence type="ECO:0000256" key="1">
    <source>
        <dbReference type="SAM" id="MobiDB-lite"/>
    </source>
</evidence>
<reference evidence="2" key="2">
    <citation type="journal article" date="2021" name="PeerJ">
        <title>Extensive microbial diversity within the chicken gut microbiome revealed by metagenomics and culture.</title>
        <authorList>
            <person name="Gilroy R."/>
            <person name="Ravi A."/>
            <person name="Getino M."/>
            <person name="Pursley I."/>
            <person name="Horton D.L."/>
            <person name="Alikhan N.F."/>
            <person name="Baker D."/>
            <person name="Gharbi K."/>
            <person name="Hall N."/>
            <person name="Watson M."/>
            <person name="Adriaenssens E.M."/>
            <person name="Foster-Nyarko E."/>
            <person name="Jarju S."/>
            <person name="Secka A."/>
            <person name="Antonio M."/>
            <person name="Oren A."/>
            <person name="Chaudhuri R.R."/>
            <person name="La Ragione R."/>
            <person name="Hildebrand F."/>
            <person name="Pallen M.J."/>
        </authorList>
    </citation>
    <scope>NUCLEOTIDE SEQUENCE</scope>
    <source>
        <strain evidence="2">ChiGjej1B1-24693</strain>
    </source>
</reference>
<comment type="caution">
    <text evidence="2">The sequence shown here is derived from an EMBL/GenBank/DDBJ whole genome shotgun (WGS) entry which is preliminary data.</text>
</comment>
<feature type="compositionally biased region" description="Pro residues" evidence="1">
    <location>
        <begin position="117"/>
        <end position="131"/>
    </location>
</feature>
<protein>
    <submittedName>
        <fullName evidence="2">Septum formation initiator family protein</fullName>
    </submittedName>
</protein>
<organism evidence="2 3">
    <name type="scientific">Candidatus Avipropionibacterium avicola</name>
    <dbReference type="NCBI Taxonomy" id="2840701"/>
    <lineage>
        <taxon>Bacteria</taxon>
        <taxon>Bacillati</taxon>
        <taxon>Actinomycetota</taxon>
        <taxon>Actinomycetes</taxon>
        <taxon>Propionibacteriales</taxon>
        <taxon>Propionibacteriaceae</taxon>
        <taxon>Propionibacteriaceae incertae sedis</taxon>
        <taxon>Candidatus Avipropionibacterium</taxon>
    </lineage>
</organism>
<dbReference type="Proteomes" id="UP000886842">
    <property type="component" value="Unassembled WGS sequence"/>
</dbReference>
<feature type="region of interest" description="Disordered" evidence="1">
    <location>
        <begin position="77"/>
        <end position="147"/>
    </location>
</feature>
<dbReference type="EMBL" id="DVLP01000073">
    <property type="protein sequence ID" value="HIT74451.1"/>
    <property type="molecule type" value="Genomic_DNA"/>
</dbReference>
<evidence type="ECO:0000313" key="3">
    <source>
        <dbReference type="Proteomes" id="UP000886842"/>
    </source>
</evidence>
<evidence type="ECO:0000313" key="2">
    <source>
        <dbReference type="EMBL" id="HIT74451.1"/>
    </source>
</evidence>
<gene>
    <name evidence="2" type="ORF">IAA98_02580</name>
</gene>
<dbReference type="InterPro" id="IPR007060">
    <property type="entry name" value="FtsL/DivIC"/>
</dbReference>